<evidence type="ECO:0000313" key="1">
    <source>
        <dbReference type="EMBL" id="KAA1112801.1"/>
    </source>
</evidence>
<dbReference type="Proteomes" id="UP000324748">
    <property type="component" value="Unassembled WGS sequence"/>
</dbReference>
<proteinExistence type="predicted"/>
<dbReference type="AlphaFoldDB" id="A0A5B0QHW0"/>
<gene>
    <name evidence="1" type="ORF">PGT21_011087</name>
</gene>
<name>A0A5B0QHW0_PUCGR</name>
<sequence>MILEPSLPANVRFLSSSYCSRFPSPSHPRYPSTVKRAESEPQKLIKSGTLNNAFSDKCELGHFQEVLVIDFL</sequence>
<organism evidence="1 2">
    <name type="scientific">Puccinia graminis f. sp. tritici</name>
    <dbReference type="NCBI Taxonomy" id="56615"/>
    <lineage>
        <taxon>Eukaryota</taxon>
        <taxon>Fungi</taxon>
        <taxon>Dikarya</taxon>
        <taxon>Basidiomycota</taxon>
        <taxon>Pucciniomycotina</taxon>
        <taxon>Pucciniomycetes</taxon>
        <taxon>Pucciniales</taxon>
        <taxon>Pucciniaceae</taxon>
        <taxon>Puccinia</taxon>
    </lineage>
</organism>
<keyword evidence="2" id="KW-1185">Reference proteome</keyword>
<accession>A0A5B0QHW0</accession>
<protein>
    <submittedName>
        <fullName evidence="1">Uncharacterized protein</fullName>
    </submittedName>
</protein>
<comment type="caution">
    <text evidence="1">The sequence shown here is derived from an EMBL/GenBank/DDBJ whole genome shotgun (WGS) entry which is preliminary data.</text>
</comment>
<reference evidence="1 2" key="1">
    <citation type="submission" date="2019-05" db="EMBL/GenBank/DDBJ databases">
        <title>Emergence of the Ug99 lineage of the wheat stem rust pathogen through somatic hybridization.</title>
        <authorList>
            <person name="Li F."/>
            <person name="Upadhyaya N.M."/>
            <person name="Sperschneider J."/>
            <person name="Matny O."/>
            <person name="Nguyen-Phuc H."/>
            <person name="Mago R."/>
            <person name="Raley C."/>
            <person name="Miller M.E."/>
            <person name="Silverstein K.A.T."/>
            <person name="Henningsen E."/>
            <person name="Hirsch C.D."/>
            <person name="Visser B."/>
            <person name="Pretorius Z.A."/>
            <person name="Steffenson B.J."/>
            <person name="Schwessinger B."/>
            <person name="Dodds P.N."/>
            <person name="Figueroa M."/>
        </authorList>
    </citation>
    <scope>NUCLEOTIDE SEQUENCE [LARGE SCALE GENOMIC DNA]</scope>
    <source>
        <strain evidence="1">21-0</strain>
    </source>
</reference>
<dbReference type="EMBL" id="VSWC01000015">
    <property type="protein sequence ID" value="KAA1112801.1"/>
    <property type="molecule type" value="Genomic_DNA"/>
</dbReference>
<evidence type="ECO:0000313" key="2">
    <source>
        <dbReference type="Proteomes" id="UP000324748"/>
    </source>
</evidence>